<dbReference type="Proteomes" id="UP000584642">
    <property type="component" value="Unassembled WGS sequence"/>
</dbReference>
<feature type="binding site" evidence="8">
    <location>
        <position position="105"/>
    </location>
    <ligand>
        <name>Mg(2+)</name>
        <dbReference type="ChEBI" id="CHEBI:18420"/>
    </ligand>
</feature>
<name>A0ABX2TBQ8_9PROT</name>
<dbReference type="InterPro" id="IPR050556">
    <property type="entry name" value="Type_II_TA_system_RNase"/>
</dbReference>
<keyword evidence="2 8" id="KW-1277">Toxin-antitoxin system</keyword>
<evidence type="ECO:0000313" key="10">
    <source>
        <dbReference type="EMBL" id="NYZ20603.1"/>
    </source>
</evidence>
<evidence type="ECO:0000256" key="7">
    <source>
        <dbReference type="ARBA" id="ARBA00038093"/>
    </source>
</evidence>
<dbReference type="PANTHER" id="PTHR33653:SF1">
    <property type="entry name" value="RIBONUCLEASE VAPC2"/>
    <property type="match status" value="1"/>
</dbReference>
<keyword evidence="8" id="KW-0800">Toxin</keyword>
<evidence type="ECO:0000256" key="3">
    <source>
        <dbReference type="ARBA" id="ARBA00022722"/>
    </source>
</evidence>
<feature type="binding site" evidence="8">
    <location>
        <position position="6"/>
    </location>
    <ligand>
        <name>Mg(2+)</name>
        <dbReference type="ChEBI" id="CHEBI:18420"/>
    </ligand>
</feature>
<comment type="caution">
    <text evidence="10">The sequence shown here is derived from an EMBL/GenBank/DDBJ whole genome shotgun (WGS) entry which is preliminary data.</text>
</comment>
<dbReference type="InterPro" id="IPR002716">
    <property type="entry name" value="PIN_dom"/>
</dbReference>
<dbReference type="Gene3D" id="3.40.50.1010">
    <property type="entry name" value="5'-nuclease"/>
    <property type="match status" value="1"/>
</dbReference>
<evidence type="ECO:0000256" key="2">
    <source>
        <dbReference type="ARBA" id="ARBA00022649"/>
    </source>
</evidence>
<keyword evidence="6 8" id="KW-0460">Magnesium</keyword>
<dbReference type="CDD" id="cd18731">
    <property type="entry name" value="PIN_NgFitB-like"/>
    <property type="match status" value="1"/>
</dbReference>
<dbReference type="InterPro" id="IPR022907">
    <property type="entry name" value="VapC_family"/>
</dbReference>
<dbReference type="SUPFAM" id="SSF88723">
    <property type="entry name" value="PIN domain-like"/>
    <property type="match status" value="1"/>
</dbReference>
<dbReference type="Pfam" id="PF01850">
    <property type="entry name" value="PIN"/>
    <property type="match status" value="1"/>
</dbReference>
<feature type="domain" description="PIN" evidence="9">
    <location>
        <begin position="3"/>
        <end position="125"/>
    </location>
</feature>
<evidence type="ECO:0000256" key="1">
    <source>
        <dbReference type="ARBA" id="ARBA00001946"/>
    </source>
</evidence>
<dbReference type="PANTHER" id="PTHR33653">
    <property type="entry name" value="RIBONUCLEASE VAPC2"/>
    <property type="match status" value="1"/>
</dbReference>
<keyword evidence="11" id="KW-1185">Reference proteome</keyword>
<dbReference type="EC" id="3.1.-.-" evidence="8"/>
<sequence length="141" mass="15411">MAIILDTCVVSEPTRLVPDPRVREWMTAQSADSLYITATVVGEIADGIERMQAGARRSAFETWLDRLIAVDFANRILPFDTAAARLYGRLIAGALAQGRPSQMGDAQIAAVARKHGMAVATRNLRDFEVFGIPLLDPWRGA</sequence>
<dbReference type="InterPro" id="IPR029060">
    <property type="entry name" value="PIN-like_dom_sf"/>
</dbReference>
<dbReference type="HAMAP" id="MF_00265">
    <property type="entry name" value="VapC_Nob1"/>
    <property type="match status" value="1"/>
</dbReference>
<evidence type="ECO:0000256" key="6">
    <source>
        <dbReference type="ARBA" id="ARBA00022842"/>
    </source>
</evidence>
<accession>A0ABX2TBQ8</accession>
<dbReference type="RefSeq" id="WP_180282370.1">
    <property type="nucleotide sequence ID" value="NZ_JABFDB010000008.1"/>
</dbReference>
<evidence type="ECO:0000259" key="9">
    <source>
        <dbReference type="Pfam" id="PF01850"/>
    </source>
</evidence>
<reference evidence="10 11" key="1">
    <citation type="submission" date="2020-05" db="EMBL/GenBank/DDBJ databases">
        <title>Azospirillum oleiclasticum sp. nov, a nitrogen-fixing and heavy crude oil-emulsifying bacterium isolated from the crude oil of Yumen Oilfield.</title>
        <authorList>
            <person name="Wu D."/>
            <person name="Cai M."/>
            <person name="Zhang X."/>
        </authorList>
    </citation>
    <scope>NUCLEOTIDE SEQUENCE [LARGE SCALE GENOMIC DNA]</scope>
    <source>
        <strain evidence="10 11">ROY-1-1-2</strain>
    </source>
</reference>
<comment type="similarity">
    <text evidence="7 8">Belongs to the PINc/VapC protein family.</text>
</comment>
<gene>
    <name evidence="8" type="primary">vapC</name>
    <name evidence="10" type="ORF">HND93_12855</name>
</gene>
<keyword evidence="4 8" id="KW-0479">Metal-binding</keyword>
<evidence type="ECO:0000313" key="11">
    <source>
        <dbReference type="Proteomes" id="UP000584642"/>
    </source>
</evidence>
<comment type="function">
    <text evidence="8">Toxic component of a toxin-antitoxin (TA) system. An RNase.</text>
</comment>
<evidence type="ECO:0000256" key="4">
    <source>
        <dbReference type="ARBA" id="ARBA00022723"/>
    </source>
</evidence>
<keyword evidence="5 8" id="KW-0378">Hydrolase</keyword>
<evidence type="ECO:0000256" key="8">
    <source>
        <dbReference type="HAMAP-Rule" id="MF_00265"/>
    </source>
</evidence>
<organism evidence="10 11">
    <name type="scientific">Azospirillum oleiclasticum</name>
    <dbReference type="NCBI Taxonomy" id="2735135"/>
    <lineage>
        <taxon>Bacteria</taxon>
        <taxon>Pseudomonadati</taxon>
        <taxon>Pseudomonadota</taxon>
        <taxon>Alphaproteobacteria</taxon>
        <taxon>Rhodospirillales</taxon>
        <taxon>Azospirillaceae</taxon>
        <taxon>Azospirillum</taxon>
    </lineage>
</organism>
<evidence type="ECO:0000256" key="5">
    <source>
        <dbReference type="ARBA" id="ARBA00022801"/>
    </source>
</evidence>
<protein>
    <recommendedName>
        <fullName evidence="8">Ribonuclease VapC</fullName>
        <shortName evidence="8">RNase VapC</shortName>
        <ecNumber evidence="8">3.1.-.-</ecNumber>
    </recommendedName>
    <alternativeName>
        <fullName evidence="8">Toxin VapC</fullName>
    </alternativeName>
</protein>
<comment type="cofactor">
    <cofactor evidence="1 8">
        <name>Mg(2+)</name>
        <dbReference type="ChEBI" id="CHEBI:18420"/>
    </cofactor>
</comment>
<proteinExistence type="inferred from homology"/>
<dbReference type="EMBL" id="JABFDB010000008">
    <property type="protein sequence ID" value="NYZ20603.1"/>
    <property type="molecule type" value="Genomic_DNA"/>
</dbReference>
<keyword evidence="3 8" id="KW-0540">Nuclease</keyword>